<accession>A0A346RNQ2</accession>
<evidence type="ECO:0000313" key="2">
    <source>
        <dbReference type="Proteomes" id="UP000500845"/>
    </source>
</evidence>
<dbReference type="EMBL" id="MH394321">
    <property type="protein sequence ID" value="AXS67699.1"/>
    <property type="molecule type" value="Genomic_DNA"/>
</dbReference>
<evidence type="ECO:0000313" key="1">
    <source>
        <dbReference type="EMBL" id="AXS67699.1"/>
    </source>
</evidence>
<protein>
    <submittedName>
        <fullName evidence="1">Ac43-like protein</fullName>
    </submittedName>
</protein>
<keyword evidence="2" id="KW-1185">Reference proteome</keyword>
<dbReference type="GeneID" id="65102152"/>
<dbReference type="KEGG" id="vg:65102152"/>
<proteinExistence type="predicted"/>
<dbReference type="Proteomes" id="UP000500845">
    <property type="component" value="Segment"/>
</dbReference>
<sequence>MNINRYTSCFLCNEIVYSFRQYSNKSSDFFFNKHRSVCKSSVYFCLKCYRDLYVKKVVKLKNFTIPNRLFSK</sequence>
<organism evidence="1 2">
    <name type="scientific">Cryptophlebia peltastica nucleopolyhedrovirus</name>
    <dbReference type="NCBI Taxonomy" id="2304025"/>
    <lineage>
        <taxon>Viruses</taxon>
        <taxon>Viruses incertae sedis</taxon>
        <taxon>Naldaviricetes</taxon>
        <taxon>Lefavirales</taxon>
        <taxon>Baculoviridae</taxon>
        <taxon>Alphabaculovirus</taxon>
        <taxon>Alphabaculovirus crypeltasticae</taxon>
    </lineage>
</organism>
<dbReference type="RefSeq" id="YP_010086907.1">
    <property type="nucleotide sequence ID" value="NC_055500.1"/>
</dbReference>
<name>A0A346RNQ2_9ABAC</name>
<reference evidence="1 2" key="1">
    <citation type="journal article" date="2018" name="J. Invertebr. Pathol.">
        <title>Morphological, genetic and biological characterisation of a novel alphabaculovirus isolated from Cryptophlebia peltastica (Lepidoptera: Tortricidae).</title>
        <authorList>
            <person name="Marsberg T."/>
            <person name="Jukes M.D."/>
            <person name="Krejmer-Rabalska M."/>
            <person name="Rabalski L."/>
            <person name="Knox C.M."/>
            <person name="Moore S.D."/>
            <person name="Hill M.P."/>
            <person name="Szewczyk B."/>
        </authorList>
    </citation>
    <scope>NUCLEOTIDE SEQUENCE [LARGE SCALE GENOMIC DNA]</scope>
    <source>
        <strain evidence="1">SA</strain>
    </source>
</reference>